<keyword evidence="3" id="KW-1185">Reference proteome</keyword>
<dbReference type="EMBL" id="CM018031">
    <property type="protein sequence ID" value="KAA8550150.1"/>
    <property type="molecule type" value="Genomic_DNA"/>
</dbReference>
<dbReference type="Proteomes" id="UP000325577">
    <property type="component" value="Linkage Group LG0"/>
</dbReference>
<sequence length="140" mass="15103">MAVRPWENRFLDINLRDGVMIHENGSADGKNGARAQLKSAGKKPISPNVHSNLSNQKIGPSHSDGCGSSPSKSASMQEASTTLFAKPKSKLALEDLVEEATSRPGIGSRSHSNPKERSSFSDKQSKKRLSLPNGVFLYIN</sequence>
<evidence type="ECO:0000256" key="1">
    <source>
        <dbReference type="SAM" id="MobiDB-lite"/>
    </source>
</evidence>
<reference evidence="2 3" key="1">
    <citation type="submission" date="2019-09" db="EMBL/GenBank/DDBJ databases">
        <title>A chromosome-level genome assembly of the Chinese tupelo Nyssa sinensis.</title>
        <authorList>
            <person name="Yang X."/>
            <person name="Kang M."/>
            <person name="Yang Y."/>
            <person name="Xiong H."/>
            <person name="Wang M."/>
            <person name="Zhang Z."/>
            <person name="Wang Z."/>
            <person name="Wu H."/>
            <person name="Ma T."/>
            <person name="Liu J."/>
            <person name="Xi Z."/>
        </authorList>
    </citation>
    <scope>NUCLEOTIDE SEQUENCE [LARGE SCALE GENOMIC DNA]</scope>
    <source>
        <strain evidence="2">J267</strain>
        <tissue evidence="2">Leaf</tissue>
    </source>
</reference>
<proteinExistence type="predicted"/>
<feature type="compositionally biased region" description="Polar residues" evidence="1">
    <location>
        <begin position="48"/>
        <end position="58"/>
    </location>
</feature>
<dbReference type="AlphaFoldDB" id="A0A5J5C839"/>
<protein>
    <submittedName>
        <fullName evidence="2">Uncharacterized protein</fullName>
    </submittedName>
</protein>
<feature type="region of interest" description="Disordered" evidence="1">
    <location>
        <begin position="25"/>
        <end position="127"/>
    </location>
</feature>
<feature type="compositionally biased region" description="Polar residues" evidence="1">
    <location>
        <begin position="66"/>
        <end position="83"/>
    </location>
</feature>
<organism evidence="2 3">
    <name type="scientific">Nyssa sinensis</name>
    <dbReference type="NCBI Taxonomy" id="561372"/>
    <lineage>
        <taxon>Eukaryota</taxon>
        <taxon>Viridiplantae</taxon>
        <taxon>Streptophyta</taxon>
        <taxon>Embryophyta</taxon>
        <taxon>Tracheophyta</taxon>
        <taxon>Spermatophyta</taxon>
        <taxon>Magnoliopsida</taxon>
        <taxon>eudicotyledons</taxon>
        <taxon>Gunneridae</taxon>
        <taxon>Pentapetalae</taxon>
        <taxon>asterids</taxon>
        <taxon>Cornales</taxon>
        <taxon>Nyssaceae</taxon>
        <taxon>Nyssa</taxon>
    </lineage>
</organism>
<feature type="compositionally biased region" description="Basic and acidic residues" evidence="1">
    <location>
        <begin position="113"/>
        <end position="124"/>
    </location>
</feature>
<dbReference type="OrthoDB" id="654277at2759"/>
<evidence type="ECO:0000313" key="2">
    <source>
        <dbReference type="EMBL" id="KAA8550150.1"/>
    </source>
</evidence>
<accession>A0A5J5C839</accession>
<name>A0A5J5C839_9ASTE</name>
<gene>
    <name evidence="2" type="ORF">F0562_001834</name>
</gene>
<evidence type="ECO:0000313" key="3">
    <source>
        <dbReference type="Proteomes" id="UP000325577"/>
    </source>
</evidence>